<reference evidence="1 2" key="1">
    <citation type="submission" date="2020-10" db="EMBL/GenBank/DDBJ databases">
        <title>Myceligenerans pegani sp. nov., an endophytic actinomycete isolated from Peganum harmala L. in Xinjiang, China.</title>
        <authorList>
            <person name="Xin L."/>
        </authorList>
    </citation>
    <scope>NUCLEOTIDE SEQUENCE [LARGE SCALE GENOMIC DNA]</scope>
    <source>
        <strain evidence="1 2">TRM65318</strain>
    </source>
</reference>
<name>A0ABR9MWI4_9MICO</name>
<sequence length="387" mass="41047">MAATTRRTVGLILATVLVIGIVVAIIVGRGMQAGPGGPAAGGGDLTVVTGVIGSEKKPFFDDPRVREEFARHGLDVRVTTAGSRQIATSVDLDGVDFVFPSSAPAADKAREVTGAETVHAPFYSPMVVASFEPIAELLEEAGVARRSDAGMWTLDMHAYLELVADDTRWNQLEGADDAYPSSRSILISSTDIRTSNSAAMYLAIASYVANGDNIVSGARQQDEVLDEMSALFLKQGYSADSSESPFEDYLSQGIGSKPLVMAYEAQFLGRQLNEATAAAITDDMVLLYPAPTILSKHSLVSLTDAGDQVGRLLTDDDALARLEAAYGFRPNDAAVFTSVLEESGVPVPPAPVDVVEPPAYESLEGMIQEIAERYDTSAPTEHPTADQ</sequence>
<protein>
    <recommendedName>
        <fullName evidence="3">Extracellular solute-binding protein</fullName>
    </recommendedName>
</protein>
<evidence type="ECO:0000313" key="1">
    <source>
        <dbReference type="EMBL" id="MBE1875747.1"/>
    </source>
</evidence>
<proteinExistence type="predicted"/>
<comment type="caution">
    <text evidence="1">The sequence shown here is derived from an EMBL/GenBank/DDBJ whole genome shotgun (WGS) entry which is preliminary data.</text>
</comment>
<evidence type="ECO:0000313" key="2">
    <source>
        <dbReference type="Proteomes" id="UP000625527"/>
    </source>
</evidence>
<gene>
    <name evidence="1" type="ORF">IHE71_08490</name>
</gene>
<organism evidence="1 2">
    <name type="scientific">Myceligenerans pegani</name>
    <dbReference type="NCBI Taxonomy" id="2776917"/>
    <lineage>
        <taxon>Bacteria</taxon>
        <taxon>Bacillati</taxon>
        <taxon>Actinomycetota</taxon>
        <taxon>Actinomycetes</taxon>
        <taxon>Micrococcales</taxon>
        <taxon>Promicromonosporaceae</taxon>
        <taxon>Myceligenerans</taxon>
    </lineage>
</organism>
<accession>A0ABR9MWI4</accession>
<dbReference type="Proteomes" id="UP000625527">
    <property type="component" value="Unassembled WGS sequence"/>
</dbReference>
<dbReference type="EMBL" id="JADAQT010000069">
    <property type="protein sequence ID" value="MBE1875747.1"/>
    <property type="molecule type" value="Genomic_DNA"/>
</dbReference>
<keyword evidence="2" id="KW-1185">Reference proteome</keyword>
<evidence type="ECO:0008006" key="3">
    <source>
        <dbReference type="Google" id="ProtNLM"/>
    </source>
</evidence>